<accession>A0A1L9RSP3</accession>
<evidence type="ECO:0000313" key="2">
    <source>
        <dbReference type="EMBL" id="OJJ37971.1"/>
    </source>
</evidence>
<organism evidence="2 3">
    <name type="scientific">Aspergillus wentii DTO 134E9</name>
    <dbReference type="NCBI Taxonomy" id="1073089"/>
    <lineage>
        <taxon>Eukaryota</taxon>
        <taxon>Fungi</taxon>
        <taxon>Dikarya</taxon>
        <taxon>Ascomycota</taxon>
        <taxon>Pezizomycotina</taxon>
        <taxon>Eurotiomycetes</taxon>
        <taxon>Eurotiomycetidae</taxon>
        <taxon>Eurotiales</taxon>
        <taxon>Aspergillaceae</taxon>
        <taxon>Aspergillus</taxon>
        <taxon>Aspergillus subgen. Cremei</taxon>
    </lineage>
</organism>
<keyword evidence="3" id="KW-1185">Reference proteome</keyword>
<dbReference type="Proteomes" id="UP000184383">
    <property type="component" value="Unassembled WGS sequence"/>
</dbReference>
<proteinExistence type="predicted"/>
<reference evidence="3" key="1">
    <citation type="journal article" date="2017" name="Genome Biol.">
        <title>Comparative genomics reveals high biological diversity and specific adaptations in the industrially and medically important fungal genus Aspergillus.</title>
        <authorList>
            <person name="de Vries R.P."/>
            <person name="Riley R."/>
            <person name="Wiebenga A."/>
            <person name="Aguilar-Osorio G."/>
            <person name="Amillis S."/>
            <person name="Uchima C.A."/>
            <person name="Anderluh G."/>
            <person name="Asadollahi M."/>
            <person name="Askin M."/>
            <person name="Barry K."/>
            <person name="Battaglia E."/>
            <person name="Bayram O."/>
            <person name="Benocci T."/>
            <person name="Braus-Stromeyer S.A."/>
            <person name="Caldana C."/>
            <person name="Canovas D."/>
            <person name="Cerqueira G.C."/>
            <person name="Chen F."/>
            <person name="Chen W."/>
            <person name="Choi C."/>
            <person name="Clum A."/>
            <person name="Dos Santos R.A."/>
            <person name="Damasio A.R."/>
            <person name="Diallinas G."/>
            <person name="Emri T."/>
            <person name="Fekete E."/>
            <person name="Flipphi M."/>
            <person name="Freyberg S."/>
            <person name="Gallo A."/>
            <person name="Gournas C."/>
            <person name="Habgood R."/>
            <person name="Hainaut M."/>
            <person name="Harispe M.L."/>
            <person name="Henrissat B."/>
            <person name="Hilden K.S."/>
            <person name="Hope R."/>
            <person name="Hossain A."/>
            <person name="Karabika E."/>
            <person name="Karaffa L."/>
            <person name="Karanyi Z."/>
            <person name="Krasevec N."/>
            <person name="Kuo A."/>
            <person name="Kusch H."/>
            <person name="LaButti K."/>
            <person name="Lagendijk E.L."/>
            <person name="Lapidus A."/>
            <person name="Levasseur A."/>
            <person name="Lindquist E."/>
            <person name="Lipzen A."/>
            <person name="Logrieco A.F."/>
            <person name="MacCabe A."/>
            <person name="Maekelae M.R."/>
            <person name="Malavazi I."/>
            <person name="Melin P."/>
            <person name="Meyer V."/>
            <person name="Mielnichuk N."/>
            <person name="Miskei M."/>
            <person name="Molnar A.P."/>
            <person name="Mule G."/>
            <person name="Ngan C.Y."/>
            <person name="Orejas M."/>
            <person name="Orosz E."/>
            <person name="Ouedraogo J.P."/>
            <person name="Overkamp K.M."/>
            <person name="Park H.-S."/>
            <person name="Perrone G."/>
            <person name="Piumi F."/>
            <person name="Punt P.J."/>
            <person name="Ram A.F."/>
            <person name="Ramon A."/>
            <person name="Rauscher S."/>
            <person name="Record E."/>
            <person name="Riano-Pachon D.M."/>
            <person name="Robert V."/>
            <person name="Roehrig J."/>
            <person name="Ruller R."/>
            <person name="Salamov A."/>
            <person name="Salih N.S."/>
            <person name="Samson R.A."/>
            <person name="Sandor E."/>
            <person name="Sanguinetti M."/>
            <person name="Schuetze T."/>
            <person name="Sepcic K."/>
            <person name="Shelest E."/>
            <person name="Sherlock G."/>
            <person name="Sophianopoulou V."/>
            <person name="Squina F.M."/>
            <person name="Sun H."/>
            <person name="Susca A."/>
            <person name="Todd R.B."/>
            <person name="Tsang A."/>
            <person name="Unkles S.E."/>
            <person name="van de Wiele N."/>
            <person name="van Rossen-Uffink D."/>
            <person name="Oliveira J.V."/>
            <person name="Vesth T.C."/>
            <person name="Visser J."/>
            <person name="Yu J.-H."/>
            <person name="Zhou M."/>
            <person name="Andersen M.R."/>
            <person name="Archer D.B."/>
            <person name="Baker S.E."/>
            <person name="Benoit I."/>
            <person name="Brakhage A.A."/>
            <person name="Braus G.H."/>
            <person name="Fischer R."/>
            <person name="Frisvad J.C."/>
            <person name="Goldman G.H."/>
            <person name="Houbraken J."/>
            <person name="Oakley B."/>
            <person name="Pocsi I."/>
            <person name="Scazzocchio C."/>
            <person name="Seiboth B."/>
            <person name="vanKuyk P.A."/>
            <person name="Wortman J."/>
            <person name="Dyer P.S."/>
            <person name="Grigoriev I.V."/>
        </authorList>
    </citation>
    <scope>NUCLEOTIDE SEQUENCE [LARGE SCALE GENOMIC DNA]</scope>
    <source>
        <strain evidence="3">DTO 134E9</strain>
    </source>
</reference>
<evidence type="ECO:0000313" key="3">
    <source>
        <dbReference type="Proteomes" id="UP000184383"/>
    </source>
</evidence>
<feature type="transmembrane region" description="Helical" evidence="1">
    <location>
        <begin position="84"/>
        <end position="105"/>
    </location>
</feature>
<keyword evidence="1" id="KW-0472">Membrane</keyword>
<dbReference type="VEuPathDB" id="FungiDB:ASPWEDRAFT_171423"/>
<protein>
    <submittedName>
        <fullName evidence="2">Uncharacterized protein</fullName>
    </submittedName>
</protein>
<dbReference type="EMBL" id="KV878211">
    <property type="protein sequence ID" value="OJJ37971.1"/>
    <property type="molecule type" value="Genomic_DNA"/>
</dbReference>
<name>A0A1L9RSP3_ASPWE</name>
<feature type="transmembrane region" description="Helical" evidence="1">
    <location>
        <begin position="135"/>
        <end position="154"/>
    </location>
</feature>
<evidence type="ECO:0000256" key="1">
    <source>
        <dbReference type="SAM" id="Phobius"/>
    </source>
</evidence>
<sequence>MPPGAPPPTANPSEVRAYLLWVLTNYHSFTKTTARNLPTAGHVAVAGTCIVLKQPTIRSFAWRNRMYLYVLPPIGRAVADGFDMWAISVSLASTFAIHGFCLAPALELGATIRRICLAIALLTCYVFARKERNAEYWFPVWAIGLVAGFVLTLVST</sequence>
<keyword evidence="1" id="KW-0812">Transmembrane</keyword>
<dbReference type="GeneID" id="63746636"/>
<dbReference type="AlphaFoldDB" id="A0A1L9RSP3"/>
<gene>
    <name evidence="2" type="ORF">ASPWEDRAFT_171423</name>
</gene>
<keyword evidence="1" id="KW-1133">Transmembrane helix</keyword>
<dbReference type="RefSeq" id="XP_040691647.1">
    <property type="nucleotide sequence ID" value="XM_040830788.1"/>
</dbReference>